<proteinExistence type="inferred from homology"/>
<accession>A0A6N2S219</accession>
<dbReference type="GO" id="GO:0000287">
    <property type="term" value="F:magnesium ion binding"/>
    <property type="evidence" value="ECO:0007669"/>
    <property type="project" value="UniProtKB-UniRule"/>
</dbReference>
<dbReference type="Gene3D" id="3.10.450.50">
    <property type="match status" value="1"/>
</dbReference>
<dbReference type="EC" id="3.1.26.4" evidence="4 10"/>
<evidence type="ECO:0000259" key="12">
    <source>
        <dbReference type="PROSITE" id="PS50879"/>
    </source>
</evidence>
<dbReference type="GO" id="GO:0003676">
    <property type="term" value="F:nucleic acid binding"/>
    <property type="evidence" value="ECO:0007669"/>
    <property type="project" value="InterPro"/>
</dbReference>
<reference evidence="13" key="1">
    <citation type="submission" date="2019-11" db="EMBL/GenBank/DDBJ databases">
        <authorList>
            <person name="Feng L."/>
        </authorList>
    </citation>
    <scope>NUCLEOTIDE SEQUENCE</scope>
    <source>
        <strain evidence="13">AodontolyticusLFYP35</strain>
    </source>
</reference>
<dbReference type="SUPFAM" id="SSF53098">
    <property type="entry name" value="Ribonuclease H-like"/>
    <property type="match status" value="1"/>
</dbReference>
<dbReference type="GO" id="GO:0004523">
    <property type="term" value="F:RNA-DNA hybrid ribonuclease activity"/>
    <property type="evidence" value="ECO:0007669"/>
    <property type="project" value="UniProtKB-UniRule"/>
</dbReference>
<feature type="binding site" evidence="10">
    <location>
        <position position="8"/>
    </location>
    <ligand>
        <name>Mg(2+)</name>
        <dbReference type="ChEBI" id="CHEBI:18420"/>
        <label>2</label>
    </ligand>
</feature>
<feature type="binding site" evidence="10">
    <location>
        <position position="69"/>
    </location>
    <ligand>
        <name>Mg(2+)</name>
        <dbReference type="ChEBI" id="CHEBI:18420"/>
        <label>1</label>
    </ligand>
</feature>
<dbReference type="InterPro" id="IPR050092">
    <property type="entry name" value="RNase_H"/>
</dbReference>
<dbReference type="GO" id="GO:0043137">
    <property type="term" value="P:DNA replication, removal of RNA primer"/>
    <property type="evidence" value="ECO:0007669"/>
    <property type="project" value="TreeGrafter"/>
</dbReference>
<dbReference type="PANTHER" id="PTHR10642:SF26">
    <property type="entry name" value="RIBONUCLEASE H1"/>
    <property type="match status" value="1"/>
</dbReference>
<keyword evidence="5 10" id="KW-0540">Nuclease</keyword>
<organism evidence="13">
    <name type="scientific">Schaalia odontolytica</name>
    <dbReference type="NCBI Taxonomy" id="1660"/>
    <lineage>
        <taxon>Bacteria</taxon>
        <taxon>Bacillati</taxon>
        <taxon>Actinomycetota</taxon>
        <taxon>Actinomycetes</taxon>
        <taxon>Actinomycetales</taxon>
        <taxon>Actinomycetaceae</taxon>
        <taxon>Schaalia</taxon>
    </lineage>
</organism>
<gene>
    <name evidence="10 13" type="primary">rnhA</name>
    <name evidence="13" type="ORF">AOLFYP35_00605</name>
</gene>
<evidence type="ECO:0000256" key="11">
    <source>
        <dbReference type="SAM" id="MobiDB-lite"/>
    </source>
</evidence>
<feature type="region of interest" description="Disordered" evidence="11">
    <location>
        <begin position="148"/>
        <end position="204"/>
    </location>
</feature>
<dbReference type="InterPro" id="IPR032710">
    <property type="entry name" value="NTF2-like_dom_sf"/>
</dbReference>
<protein>
    <recommendedName>
        <fullName evidence="4 10">Ribonuclease H</fullName>
        <shortName evidence="10">RNase H</shortName>
        <ecNumber evidence="4 10">3.1.26.4</ecNumber>
    </recommendedName>
</protein>
<comment type="catalytic activity">
    <reaction evidence="1 10">
        <text>Endonucleolytic cleavage to 5'-phosphomonoester.</text>
        <dbReference type="EC" id="3.1.26.4"/>
    </reaction>
</comment>
<comment type="function">
    <text evidence="10">Endonuclease that specifically degrades the RNA of RNA-DNA hybrids.</text>
</comment>
<feature type="binding site" evidence="10">
    <location>
        <position position="8"/>
    </location>
    <ligand>
        <name>Mg(2+)</name>
        <dbReference type="ChEBI" id="CHEBI:18420"/>
        <label>1</label>
    </ligand>
</feature>
<comment type="similarity">
    <text evidence="2 10">Belongs to the RNase H family.</text>
</comment>
<evidence type="ECO:0000256" key="8">
    <source>
        <dbReference type="ARBA" id="ARBA00022801"/>
    </source>
</evidence>
<comment type="subcellular location">
    <subcellularLocation>
        <location evidence="10">Cytoplasm</location>
    </subcellularLocation>
</comment>
<feature type="compositionally biased region" description="Low complexity" evidence="11">
    <location>
        <begin position="174"/>
        <end position="187"/>
    </location>
</feature>
<dbReference type="AlphaFoldDB" id="A0A6N2S219"/>
<evidence type="ECO:0000313" key="13">
    <source>
        <dbReference type="EMBL" id="VYS86351.1"/>
    </source>
</evidence>
<dbReference type="InterPro" id="IPR036397">
    <property type="entry name" value="RNaseH_sf"/>
</dbReference>
<evidence type="ECO:0000256" key="2">
    <source>
        <dbReference type="ARBA" id="ARBA00005300"/>
    </source>
</evidence>
<dbReference type="InterPro" id="IPR012337">
    <property type="entry name" value="RNaseH-like_sf"/>
</dbReference>
<dbReference type="GO" id="GO:0005737">
    <property type="term" value="C:cytoplasm"/>
    <property type="evidence" value="ECO:0007669"/>
    <property type="project" value="UniProtKB-SubCell"/>
</dbReference>
<evidence type="ECO:0000256" key="4">
    <source>
        <dbReference type="ARBA" id="ARBA00012180"/>
    </source>
</evidence>
<evidence type="ECO:0000256" key="10">
    <source>
        <dbReference type="HAMAP-Rule" id="MF_00042"/>
    </source>
</evidence>
<sequence>MTITAAVDGSSLGNPGPAGWAWVISEDCWDAGGWPSGTNNLGELNAVLELLKATAQAGLADEDLHILADSQYAINVISKWSPGWKKRGWVKADKKPIKNLELIQEIDRAMQGRTVTFEWVKGHAGHPLNERADDAARSCAEAYRDGRDIPRGPGFVTTDSTEQDTATSKTDVYSASAESASTEFEPAVPAADSASAGREIPGNATDMETPEVALERQFLDAWLRADSQALKALQAPGCIRIWHNGSLTQGLEGRAPEHAESSNFQVNRLQGTSSHHNTAENYPDAWVITYVLTWTGGKLRESSTWVAGENGPRILMHQSSPISAR</sequence>
<evidence type="ECO:0000256" key="1">
    <source>
        <dbReference type="ARBA" id="ARBA00000077"/>
    </source>
</evidence>
<evidence type="ECO:0000256" key="3">
    <source>
        <dbReference type="ARBA" id="ARBA00011245"/>
    </source>
</evidence>
<feature type="domain" description="RNase H type-1" evidence="12">
    <location>
        <begin position="1"/>
        <end position="141"/>
    </location>
</feature>
<dbReference type="EMBL" id="CACRSM010000002">
    <property type="protein sequence ID" value="VYS86351.1"/>
    <property type="molecule type" value="Genomic_DNA"/>
</dbReference>
<name>A0A6N2S219_9ACTO</name>
<dbReference type="HAMAP" id="MF_00042">
    <property type="entry name" value="RNase_H"/>
    <property type="match status" value="1"/>
</dbReference>
<dbReference type="PANTHER" id="PTHR10642">
    <property type="entry name" value="RIBONUCLEASE H1"/>
    <property type="match status" value="1"/>
</dbReference>
<feature type="binding site" evidence="10">
    <location>
        <position position="133"/>
    </location>
    <ligand>
        <name>Mg(2+)</name>
        <dbReference type="ChEBI" id="CHEBI:18420"/>
        <label>2</label>
    </ligand>
</feature>
<evidence type="ECO:0000256" key="6">
    <source>
        <dbReference type="ARBA" id="ARBA00022723"/>
    </source>
</evidence>
<comment type="cofactor">
    <cofactor evidence="10">
        <name>Mg(2+)</name>
        <dbReference type="ChEBI" id="CHEBI:18420"/>
    </cofactor>
    <text evidence="10">Binds 1 Mg(2+) ion per subunit. May bind a second metal ion at a regulatory site, or after substrate binding.</text>
</comment>
<keyword evidence="6 10" id="KW-0479">Metal-binding</keyword>
<dbReference type="Pfam" id="PF00075">
    <property type="entry name" value="RNase_H"/>
    <property type="match status" value="1"/>
</dbReference>
<dbReference type="InterPro" id="IPR002156">
    <property type="entry name" value="RNaseH_domain"/>
</dbReference>
<evidence type="ECO:0000256" key="7">
    <source>
        <dbReference type="ARBA" id="ARBA00022759"/>
    </source>
</evidence>
<keyword evidence="10" id="KW-0963">Cytoplasm</keyword>
<comment type="subunit">
    <text evidence="3 10">Monomer.</text>
</comment>
<dbReference type="InterPro" id="IPR022892">
    <property type="entry name" value="RNaseHI"/>
</dbReference>
<dbReference type="SUPFAM" id="SSF54427">
    <property type="entry name" value="NTF2-like"/>
    <property type="match status" value="1"/>
</dbReference>
<dbReference type="PROSITE" id="PS50879">
    <property type="entry name" value="RNASE_H_1"/>
    <property type="match status" value="1"/>
</dbReference>
<keyword evidence="8 10" id="KW-0378">Hydrolase</keyword>
<feature type="compositionally biased region" description="Polar residues" evidence="11">
    <location>
        <begin position="157"/>
        <end position="173"/>
    </location>
</feature>
<evidence type="ECO:0000256" key="9">
    <source>
        <dbReference type="ARBA" id="ARBA00022842"/>
    </source>
</evidence>
<keyword evidence="7 10" id="KW-0255">Endonuclease</keyword>
<evidence type="ECO:0000256" key="5">
    <source>
        <dbReference type="ARBA" id="ARBA00022722"/>
    </source>
</evidence>
<dbReference type="CDD" id="cd09278">
    <property type="entry name" value="RNase_HI_prokaryote_like"/>
    <property type="match status" value="1"/>
</dbReference>
<feature type="binding site" evidence="10">
    <location>
        <position position="43"/>
    </location>
    <ligand>
        <name>Mg(2+)</name>
        <dbReference type="ChEBI" id="CHEBI:18420"/>
        <label>1</label>
    </ligand>
</feature>
<keyword evidence="9 10" id="KW-0460">Magnesium</keyword>
<dbReference type="Gene3D" id="3.30.420.10">
    <property type="entry name" value="Ribonuclease H-like superfamily/Ribonuclease H"/>
    <property type="match status" value="1"/>
</dbReference>